<keyword evidence="6 8" id="KW-0472">Membrane</keyword>
<organism evidence="10 11">
    <name type="scientific">Enterococcus canintestini</name>
    <dbReference type="NCBI Taxonomy" id="317010"/>
    <lineage>
        <taxon>Bacteria</taxon>
        <taxon>Bacillati</taxon>
        <taxon>Bacillota</taxon>
        <taxon>Bacilli</taxon>
        <taxon>Lactobacillales</taxon>
        <taxon>Enterococcaceae</taxon>
        <taxon>Enterococcus</taxon>
    </lineage>
</organism>
<accession>A0A267HS77</accession>
<comment type="subcellular location">
    <subcellularLocation>
        <location evidence="1">Cell membrane</location>
        <topology evidence="1">Multi-pass membrane protein</topology>
    </subcellularLocation>
</comment>
<dbReference type="EMBL" id="LHUG01000004">
    <property type="protein sequence ID" value="PAB01211.1"/>
    <property type="molecule type" value="Genomic_DNA"/>
</dbReference>
<evidence type="ECO:0000256" key="1">
    <source>
        <dbReference type="ARBA" id="ARBA00004651"/>
    </source>
</evidence>
<feature type="domain" description="Threonine/Serine exporter ThrE" evidence="9">
    <location>
        <begin position="8"/>
        <end position="135"/>
    </location>
</feature>
<feature type="transmembrane region" description="Helical" evidence="8">
    <location>
        <begin position="6"/>
        <end position="22"/>
    </location>
</feature>
<keyword evidence="11" id="KW-1185">Reference proteome</keyword>
<dbReference type="AlphaFoldDB" id="A0A267HS77"/>
<evidence type="ECO:0000256" key="8">
    <source>
        <dbReference type="SAM" id="Phobius"/>
    </source>
</evidence>
<dbReference type="RefSeq" id="WP_071864908.1">
    <property type="nucleotide sequence ID" value="NZ_JBHLVQ010000025.1"/>
</dbReference>
<evidence type="ECO:0000256" key="2">
    <source>
        <dbReference type="ARBA" id="ARBA00022475"/>
    </source>
</evidence>
<name>A0A267HS77_9ENTE</name>
<evidence type="ECO:0000256" key="5">
    <source>
        <dbReference type="ARBA" id="ARBA00022989"/>
    </source>
</evidence>
<evidence type="ECO:0000313" key="11">
    <source>
        <dbReference type="Proteomes" id="UP000216797"/>
    </source>
</evidence>
<dbReference type="OrthoDB" id="9810047at2"/>
<dbReference type="InterPro" id="IPR050539">
    <property type="entry name" value="ThrE_Dicarb/AminoAcid_Exp"/>
</dbReference>
<evidence type="ECO:0000256" key="4">
    <source>
        <dbReference type="ARBA" id="ARBA00022692"/>
    </source>
</evidence>
<evidence type="ECO:0000313" key="10">
    <source>
        <dbReference type="EMBL" id="PAB01211.1"/>
    </source>
</evidence>
<comment type="caution">
    <text evidence="10">The sequence shown here is derived from an EMBL/GenBank/DDBJ whole genome shotgun (WGS) entry which is preliminary data.</text>
</comment>
<protein>
    <recommendedName>
        <fullName evidence="9">Threonine/Serine exporter ThrE domain-containing protein</fullName>
    </recommendedName>
</protein>
<feature type="transmembrane region" description="Helical" evidence="8">
    <location>
        <begin position="29"/>
        <end position="46"/>
    </location>
</feature>
<keyword evidence="4 8" id="KW-0812">Transmembrane</keyword>
<evidence type="ECO:0000256" key="7">
    <source>
        <dbReference type="ARBA" id="ARBA00034125"/>
    </source>
</evidence>
<dbReference type="InterPro" id="IPR024528">
    <property type="entry name" value="ThrE_2"/>
</dbReference>
<dbReference type="PANTHER" id="PTHR34390:SF1">
    <property type="entry name" value="SUCCINATE TRANSPORTER SUBUNIT YJJB-RELATED"/>
    <property type="match status" value="1"/>
</dbReference>
<evidence type="ECO:0000259" key="9">
    <source>
        <dbReference type="Pfam" id="PF12821"/>
    </source>
</evidence>
<evidence type="ECO:0000256" key="6">
    <source>
        <dbReference type="ARBA" id="ARBA00023136"/>
    </source>
</evidence>
<dbReference type="Pfam" id="PF12821">
    <property type="entry name" value="ThrE_2"/>
    <property type="match status" value="1"/>
</dbReference>
<dbReference type="GO" id="GO:0015744">
    <property type="term" value="P:succinate transport"/>
    <property type="evidence" value="ECO:0007669"/>
    <property type="project" value="TreeGrafter"/>
</dbReference>
<evidence type="ECO:0000256" key="3">
    <source>
        <dbReference type="ARBA" id="ARBA00022519"/>
    </source>
</evidence>
<dbReference type="Proteomes" id="UP000216797">
    <property type="component" value="Unassembled WGS sequence"/>
</dbReference>
<reference evidence="10 11" key="1">
    <citation type="submission" date="2015-08" db="EMBL/GenBank/DDBJ databases">
        <title>Enterococcus genome sequence.</title>
        <authorList>
            <person name="Acedo J.Z."/>
            <person name="Vederas J.C."/>
        </authorList>
    </citation>
    <scope>NUCLEOTIDE SEQUENCE [LARGE SCALE GENOMIC DNA]</scope>
    <source>
        <strain evidence="10 11">49</strain>
    </source>
</reference>
<sequence length="150" mass="16287">MITYGIHFLFSFISTVAFGIITNIPKRSLAACGLTGAIGWMVYWGLRQHEQGLGFANFIAAIAIGCLSIFFSRRLKMPMIIFNIPSLVPLVPGGPAYQAIRELVLGDSTKSFDNLKIVVITAGAIAAGFMITSLVETLVFKCNTALKKRL</sequence>
<feature type="transmembrane region" description="Helical" evidence="8">
    <location>
        <begin position="117"/>
        <end position="140"/>
    </location>
</feature>
<keyword evidence="3" id="KW-0997">Cell inner membrane</keyword>
<feature type="transmembrane region" description="Helical" evidence="8">
    <location>
        <begin position="52"/>
        <end position="72"/>
    </location>
</feature>
<dbReference type="PANTHER" id="PTHR34390">
    <property type="entry name" value="UPF0442 PROTEIN YJJB-RELATED"/>
    <property type="match status" value="1"/>
</dbReference>
<keyword evidence="5 8" id="KW-1133">Transmembrane helix</keyword>
<comment type="similarity">
    <text evidence="7">Belongs to the ThrE exporter (TC 2.A.79) family.</text>
</comment>
<keyword evidence="2" id="KW-1003">Cell membrane</keyword>
<dbReference type="GO" id="GO:0005886">
    <property type="term" value="C:plasma membrane"/>
    <property type="evidence" value="ECO:0007669"/>
    <property type="project" value="UniProtKB-SubCell"/>
</dbReference>
<gene>
    <name evidence="10" type="ORF">AKL21_04180</name>
</gene>
<proteinExistence type="inferred from homology"/>